<organism evidence="4">
    <name type="scientific">Perkinsus marinus (strain ATCC 50983 / TXsc)</name>
    <dbReference type="NCBI Taxonomy" id="423536"/>
    <lineage>
        <taxon>Eukaryota</taxon>
        <taxon>Sar</taxon>
        <taxon>Alveolata</taxon>
        <taxon>Perkinsozoa</taxon>
        <taxon>Perkinsea</taxon>
        <taxon>Perkinsida</taxon>
        <taxon>Perkinsidae</taxon>
        <taxon>Perkinsus</taxon>
    </lineage>
</organism>
<name>C5KZG2_PERM5</name>
<dbReference type="OrthoDB" id="420281at2759"/>
<feature type="coiled-coil region" evidence="1">
    <location>
        <begin position="77"/>
        <end position="107"/>
    </location>
</feature>
<dbReference type="InParanoid" id="C5KZG2"/>
<evidence type="ECO:0000256" key="2">
    <source>
        <dbReference type="SAM" id="MobiDB-lite"/>
    </source>
</evidence>
<evidence type="ECO:0000313" key="3">
    <source>
        <dbReference type="EMBL" id="EER10122.1"/>
    </source>
</evidence>
<keyword evidence="1" id="KW-0175">Coiled coil</keyword>
<dbReference type="PANTHER" id="PTHR19446">
    <property type="entry name" value="REVERSE TRANSCRIPTASES"/>
    <property type="match status" value="1"/>
</dbReference>
<dbReference type="GeneID" id="9038506"/>
<dbReference type="RefSeq" id="XP_002778327.1">
    <property type="nucleotide sequence ID" value="XM_002778281.1"/>
</dbReference>
<gene>
    <name evidence="3" type="ORF">Pmar_PMAR009756</name>
</gene>
<evidence type="ECO:0008006" key="5">
    <source>
        <dbReference type="Google" id="ProtNLM"/>
    </source>
</evidence>
<feature type="compositionally biased region" description="Basic residues" evidence="2">
    <location>
        <begin position="8"/>
        <end position="23"/>
    </location>
</feature>
<dbReference type="AlphaFoldDB" id="C5KZG2"/>
<dbReference type="EMBL" id="GG677829">
    <property type="protein sequence ID" value="EER10122.1"/>
    <property type="molecule type" value="Genomic_DNA"/>
</dbReference>
<accession>C5KZG2</accession>
<evidence type="ECO:0000256" key="1">
    <source>
        <dbReference type="SAM" id="Coils"/>
    </source>
</evidence>
<feature type="region of interest" description="Disordered" evidence="2">
    <location>
        <begin position="1"/>
        <end position="76"/>
    </location>
</feature>
<dbReference type="Proteomes" id="UP000007800">
    <property type="component" value="Unassembled WGS sequence"/>
</dbReference>
<keyword evidence="4" id="KW-1185">Reference proteome</keyword>
<sequence>MQDTIRQGSKKRRAFRRRPKRRTSQTSPTAGRPPEVGAIGEEEDGVNAGENQSVRIRASAADRSRVVEPSSTSDDGLQKLTKLKQGLNKAQKKLQAAKRNGAVLQIEHWQQELLERQRLYRIALFAAKKRARDRFYASLKDFSSCIRGPKSKSSAAVLNGRPDSNQAEYLLQKLFPRDDDRQRGLDRAGVRPINRDLVEEVTEDEVLQAIGRLKISAPGSDGVNGEVLKKTAPQLAAKWAEAFTYILKTGEYPEEWKDGKCIALSKPGRDIFTASGWRPVVLLRCASKLLESVIAERLLHSLA</sequence>
<reference evidence="3 4" key="1">
    <citation type="submission" date="2008-07" db="EMBL/GenBank/DDBJ databases">
        <authorList>
            <person name="El-Sayed N."/>
            <person name="Caler E."/>
            <person name="Inman J."/>
            <person name="Amedeo P."/>
            <person name="Hass B."/>
            <person name="Wortman J."/>
        </authorList>
    </citation>
    <scope>NUCLEOTIDE SEQUENCE [LARGE SCALE GENOMIC DNA]</scope>
    <source>
        <strain evidence="4">ATCC 50983 / TXsc</strain>
    </source>
</reference>
<protein>
    <recommendedName>
        <fullName evidence="5">Reverse transcriptase domain-containing protein</fullName>
    </recommendedName>
</protein>
<proteinExistence type="predicted"/>
<evidence type="ECO:0000313" key="4">
    <source>
        <dbReference type="Proteomes" id="UP000007800"/>
    </source>
</evidence>